<comment type="caution">
    <text evidence="3">The sequence shown here is derived from an EMBL/GenBank/DDBJ whole genome shotgun (WGS) entry which is preliminary data.</text>
</comment>
<keyword evidence="4" id="KW-1185">Reference proteome</keyword>
<reference evidence="3 4" key="1">
    <citation type="submission" date="2021-08" db="EMBL/GenBank/DDBJ databases">
        <authorList>
            <person name="Peeters C."/>
        </authorList>
    </citation>
    <scope>NUCLEOTIDE SEQUENCE [LARGE SCALE GENOMIC DNA]</scope>
    <source>
        <strain evidence="3 4">LMG 32289</strain>
    </source>
</reference>
<evidence type="ECO:0000313" key="4">
    <source>
        <dbReference type="Proteomes" id="UP000706525"/>
    </source>
</evidence>
<dbReference type="EMBL" id="CAJZAG010000012">
    <property type="protein sequence ID" value="CAG9183687.1"/>
    <property type="molecule type" value="Genomic_DNA"/>
</dbReference>
<organism evidence="3 4">
    <name type="scientific">Cupriavidus pampae</name>
    <dbReference type="NCBI Taxonomy" id="659251"/>
    <lineage>
        <taxon>Bacteria</taxon>
        <taxon>Pseudomonadati</taxon>
        <taxon>Pseudomonadota</taxon>
        <taxon>Betaproteobacteria</taxon>
        <taxon>Burkholderiales</taxon>
        <taxon>Burkholderiaceae</taxon>
        <taxon>Cupriavidus</taxon>
    </lineage>
</organism>
<sequence length="1105" mass="123152">MRVVTVRKASMADTSMRMWWPDLTRFGARLSVAWNPSVGRNFLKLAILDRERFARESGLGPQADLLRVMRDVGFTYLASEVRSGAERAHDAAVGEQLSRREIERLTNEAKRHLYFYSPAMGDVAAPFIRRFVPALHADDVKEFGLREIKHFDHEYVTADTVRSFISRLQRFDGAESGVYWSIPRDRMAALAAQRSALPVNLVLEYTDVPKAEMPQEELASILSAYSAFHPVRAVESAVRMATLGMDGYPIKAPRLSACAIVYPTYEAAVEANDGDIEGVERERFEWGIPIAYAHPGKQLLVLRDARYLEINPLHVPEPEVEVPGAQAHLTFLRHMHAVRERYEGLNAAGLLDPASWNNETLVSQVDKDFDFIAGAMRLAVKPFGKKAGLVDAASLMALSGIKPSAFDTTFDRGFLHFLSQFRNTLQETLAQKKHELAAAQPIQPAVRAVIDAVRQRSAPLAEGRREDAGEKIGGARKDLAKVGLREEELASMNERELSKLVIKDNVWPKLDLLAMRERGVAPEVAYLIRDLRNAFPVNPQRGGFNTKQDMLRSRAAQPLTPERCASFVRAATVIQIELADVRTVEDLAGAYYRIITQTGLVNDPYHVWDRSHWFCDGAGYRAIGRELMKAIGRPMPNGVMNINYPELQRTLHRARAATGLGWDWAFKAEAAAAPDAPADAPAKVPKPVPEFEHLAHIARRGPDFRDGQPVTEEMFLTRFGFRGLEYGNWLPQHERQIVLDHAYDGFADLAQALRLPDKAMGLGGTMAIAFGARGAGGHRAGAAHFEPMRTVMNLTRMSGAGSVAHEWFHALDYWMAQHYDLSRTQPVSEMPLGKLISGRAGVAFLLQSTISFLNVRDATPEEVAQRMCHQVEHGQRLTLTEALTAEFNRRMAALERTLPVERRDDGFRGRAKAILAQHLCAVPELAEYGIQSIANADSFQGAIVDAYREYGGDVEDLTARHILNVVASLAISNKQRTDNAVADVANFKPGKHKHDTSMLTDAKYYDGFRSKPYWSTPVEMAARGFESYVQDIVERQEGRLSQYLVYGAQDRPHASHSIYPRGPERAVAAEAYDRLFAAIAKDLTPALTEGRRQQPSQSNPQISEP</sequence>
<feature type="region of interest" description="Disordered" evidence="1">
    <location>
        <begin position="1086"/>
        <end position="1105"/>
    </location>
</feature>
<dbReference type="Pfam" id="PF18796">
    <property type="entry name" value="LPD1"/>
    <property type="match status" value="1"/>
</dbReference>
<feature type="domain" description="Large polyvalent protein-associated" evidence="2">
    <location>
        <begin position="1009"/>
        <end position="1081"/>
    </location>
</feature>
<evidence type="ECO:0000256" key="1">
    <source>
        <dbReference type="SAM" id="MobiDB-lite"/>
    </source>
</evidence>
<name>A0ABN7ZI19_9BURK</name>
<protein>
    <recommendedName>
        <fullName evidence="2">Large polyvalent protein-associated domain-containing protein</fullName>
    </recommendedName>
</protein>
<gene>
    <name evidence="3" type="ORF">LMG32289_05391</name>
</gene>
<feature type="compositionally biased region" description="Polar residues" evidence="1">
    <location>
        <begin position="1093"/>
        <end position="1105"/>
    </location>
</feature>
<evidence type="ECO:0000259" key="2">
    <source>
        <dbReference type="Pfam" id="PF18796"/>
    </source>
</evidence>
<accession>A0ABN7ZI19</accession>
<dbReference type="Proteomes" id="UP000706525">
    <property type="component" value="Unassembled WGS sequence"/>
</dbReference>
<evidence type="ECO:0000313" key="3">
    <source>
        <dbReference type="EMBL" id="CAG9183687.1"/>
    </source>
</evidence>
<proteinExistence type="predicted"/>
<dbReference type="InterPro" id="IPR041047">
    <property type="entry name" value="LPD1"/>
</dbReference>